<evidence type="ECO:0000259" key="6">
    <source>
        <dbReference type="Pfam" id="PF08281"/>
    </source>
</evidence>
<evidence type="ECO:0000256" key="1">
    <source>
        <dbReference type="ARBA" id="ARBA00010641"/>
    </source>
</evidence>
<dbReference type="Proteomes" id="UP001055460">
    <property type="component" value="Plasmid pA"/>
</dbReference>
<dbReference type="PANTHER" id="PTHR43133">
    <property type="entry name" value="RNA POLYMERASE ECF-TYPE SIGMA FACTO"/>
    <property type="match status" value="1"/>
</dbReference>
<comment type="similarity">
    <text evidence="1">Belongs to the sigma-70 factor family. ECF subfamily.</text>
</comment>
<accession>A0A9Q8YDD7</accession>
<dbReference type="SUPFAM" id="SSF88946">
    <property type="entry name" value="Sigma2 domain of RNA polymerase sigma factors"/>
    <property type="match status" value="1"/>
</dbReference>
<dbReference type="Pfam" id="PF04542">
    <property type="entry name" value="Sigma70_r2"/>
    <property type="match status" value="1"/>
</dbReference>
<evidence type="ECO:0000256" key="2">
    <source>
        <dbReference type="ARBA" id="ARBA00023015"/>
    </source>
</evidence>
<keyword evidence="3" id="KW-0731">Sigma factor</keyword>
<organism evidence="7 8">
    <name type="scientific">Ensifer adhaerens</name>
    <name type="common">Sinorhizobium morelense</name>
    <dbReference type="NCBI Taxonomy" id="106592"/>
    <lineage>
        <taxon>Bacteria</taxon>
        <taxon>Pseudomonadati</taxon>
        <taxon>Pseudomonadota</taxon>
        <taxon>Alphaproteobacteria</taxon>
        <taxon>Hyphomicrobiales</taxon>
        <taxon>Rhizobiaceae</taxon>
        <taxon>Sinorhizobium/Ensifer group</taxon>
        <taxon>Ensifer</taxon>
    </lineage>
</organism>
<reference evidence="7" key="1">
    <citation type="submission" date="2022-06" db="EMBL/GenBank/DDBJ databases">
        <title>Physiological and biochemical characterization and genomic elucidation of a strain of the genus Ensifer adhaerens M8 that combines arsenic oxidation and chromium reduction.</title>
        <authorList>
            <person name="Li X."/>
            <person name="Yu c."/>
        </authorList>
    </citation>
    <scope>NUCLEOTIDE SEQUENCE</scope>
    <source>
        <strain evidence="7">M8</strain>
        <plasmid evidence="7">pA</plasmid>
    </source>
</reference>
<dbReference type="GO" id="GO:0006352">
    <property type="term" value="P:DNA-templated transcription initiation"/>
    <property type="evidence" value="ECO:0007669"/>
    <property type="project" value="InterPro"/>
</dbReference>
<evidence type="ECO:0000256" key="4">
    <source>
        <dbReference type="ARBA" id="ARBA00023163"/>
    </source>
</evidence>
<name>A0A9Q8YDD7_ENSAD</name>
<evidence type="ECO:0000256" key="3">
    <source>
        <dbReference type="ARBA" id="ARBA00023082"/>
    </source>
</evidence>
<gene>
    <name evidence="7" type="ORF">NE863_19620</name>
</gene>
<feature type="domain" description="RNA polymerase sigma-70 region 2" evidence="5">
    <location>
        <begin position="19"/>
        <end position="86"/>
    </location>
</feature>
<dbReference type="SUPFAM" id="SSF88659">
    <property type="entry name" value="Sigma3 and sigma4 domains of RNA polymerase sigma factors"/>
    <property type="match status" value="1"/>
</dbReference>
<dbReference type="GO" id="GO:0003677">
    <property type="term" value="F:DNA binding"/>
    <property type="evidence" value="ECO:0007669"/>
    <property type="project" value="InterPro"/>
</dbReference>
<evidence type="ECO:0000313" key="7">
    <source>
        <dbReference type="EMBL" id="USJ26181.1"/>
    </source>
</evidence>
<keyword evidence="7" id="KW-0614">Plasmid</keyword>
<dbReference type="InterPro" id="IPR036388">
    <property type="entry name" value="WH-like_DNA-bd_sf"/>
</dbReference>
<keyword evidence="2" id="KW-0805">Transcription regulation</keyword>
<dbReference type="GO" id="GO:0016987">
    <property type="term" value="F:sigma factor activity"/>
    <property type="evidence" value="ECO:0007669"/>
    <property type="project" value="UniProtKB-KW"/>
</dbReference>
<dbReference type="AlphaFoldDB" id="A0A9Q8YDD7"/>
<dbReference type="Gene3D" id="1.10.1740.10">
    <property type="match status" value="1"/>
</dbReference>
<dbReference type="NCBIfam" id="TIGR02937">
    <property type="entry name" value="sigma70-ECF"/>
    <property type="match status" value="1"/>
</dbReference>
<sequence length="180" mass="19882">MIGSDTVVDIDTRHQVYFANRTALVAYATRIVGSRETAEDIVQEAFIRFAPANTGNPPSAGPSGPSLAYLYKIVRNLSLDLLKRRKIEAREEQSEPPFWSMPIEVPTPEDIILVSDEIRRISGILEDLPEEVRVALEMHRFGGYTLEEIAAHLDISVATAHRHVRAAMMRVATTLAGGAS</sequence>
<dbReference type="InterPro" id="IPR014284">
    <property type="entry name" value="RNA_pol_sigma-70_dom"/>
</dbReference>
<dbReference type="InterPro" id="IPR013249">
    <property type="entry name" value="RNA_pol_sigma70_r4_t2"/>
</dbReference>
<dbReference type="RefSeq" id="WP_252160746.1">
    <property type="nucleotide sequence ID" value="NZ_CP098808.1"/>
</dbReference>
<dbReference type="EMBL" id="CP098808">
    <property type="protein sequence ID" value="USJ26181.1"/>
    <property type="molecule type" value="Genomic_DNA"/>
</dbReference>
<proteinExistence type="inferred from homology"/>
<dbReference type="InterPro" id="IPR013324">
    <property type="entry name" value="RNA_pol_sigma_r3/r4-like"/>
</dbReference>
<protein>
    <submittedName>
        <fullName evidence="7">Sigma-70 family RNA polymerase sigma factor</fullName>
    </submittedName>
</protein>
<dbReference type="InterPro" id="IPR007627">
    <property type="entry name" value="RNA_pol_sigma70_r2"/>
</dbReference>
<dbReference type="InterPro" id="IPR013325">
    <property type="entry name" value="RNA_pol_sigma_r2"/>
</dbReference>
<evidence type="ECO:0000259" key="5">
    <source>
        <dbReference type="Pfam" id="PF04542"/>
    </source>
</evidence>
<feature type="domain" description="RNA polymerase sigma factor 70 region 4 type 2" evidence="6">
    <location>
        <begin position="120"/>
        <end position="170"/>
    </location>
</feature>
<evidence type="ECO:0000313" key="8">
    <source>
        <dbReference type="Proteomes" id="UP001055460"/>
    </source>
</evidence>
<geneLocation type="plasmid" evidence="7 8">
    <name>pA</name>
</geneLocation>
<dbReference type="Gene3D" id="1.10.10.10">
    <property type="entry name" value="Winged helix-like DNA-binding domain superfamily/Winged helix DNA-binding domain"/>
    <property type="match status" value="1"/>
</dbReference>
<dbReference type="Pfam" id="PF08281">
    <property type="entry name" value="Sigma70_r4_2"/>
    <property type="match status" value="1"/>
</dbReference>
<dbReference type="PANTHER" id="PTHR43133:SF63">
    <property type="entry name" value="RNA POLYMERASE SIGMA FACTOR FECI-RELATED"/>
    <property type="match status" value="1"/>
</dbReference>
<dbReference type="InterPro" id="IPR039425">
    <property type="entry name" value="RNA_pol_sigma-70-like"/>
</dbReference>
<keyword evidence="4" id="KW-0804">Transcription</keyword>